<feature type="domain" description="SsuA/THI5-like" evidence="12">
    <location>
        <begin position="60"/>
        <end position="269"/>
    </location>
</feature>
<evidence type="ECO:0000256" key="3">
    <source>
        <dbReference type="ARBA" id="ARBA00009406"/>
    </source>
</evidence>
<evidence type="ECO:0000256" key="5">
    <source>
        <dbReference type="ARBA" id="ARBA00022679"/>
    </source>
</evidence>
<dbReference type="SUPFAM" id="SSF53850">
    <property type="entry name" value="Periplasmic binding protein-like II"/>
    <property type="match status" value="1"/>
</dbReference>
<keyword evidence="8" id="KW-0784">Thiamine biosynthesis</keyword>
<dbReference type="Proteomes" id="UP000589626">
    <property type="component" value="Unassembled WGS sequence"/>
</dbReference>
<dbReference type="PANTHER" id="PTHR31528:SF1">
    <property type="entry name" value="4-AMINO-5-HYDROXYMETHYL-2-METHYLPYRIMIDINE PHOSPHATE SYNTHASE THI11-RELATED"/>
    <property type="match status" value="1"/>
</dbReference>
<comment type="subunit">
    <text evidence="4">Homodimer.</text>
</comment>
<organism evidence="13 14">
    <name type="scientific">Nocardioides soli</name>
    <dbReference type="NCBI Taxonomy" id="1036020"/>
    <lineage>
        <taxon>Bacteria</taxon>
        <taxon>Bacillati</taxon>
        <taxon>Actinomycetota</taxon>
        <taxon>Actinomycetes</taxon>
        <taxon>Propionibacteriales</taxon>
        <taxon>Nocardioidaceae</taxon>
        <taxon>Nocardioides</taxon>
    </lineage>
</organism>
<proteinExistence type="inferred from homology"/>
<evidence type="ECO:0000259" key="12">
    <source>
        <dbReference type="Pfam" id="PF09084"/>
    </source>
</evidence>
<keyword evidence="9" id="KW-0408">Iron</keyword>
<gene>
    <name evidence="13" type="ORF">FHU40_002095</name>
</gene>
<comment type="similarity">
    <text evidence="3">Belongs to the NMT1/THI5 family.</text>
</comment>
<dbReference type="RefSeq" id="WP_183592100.1">
    <property type="nucleotide sequence ID" value="NZ_JACHWR010000001.1"/>
</dbReference>
<reference evidence="13 14" key="1">
    <citation type="submission" date="2020-08" db="EMBL/GenBank/DDBJ databases">
        <title>Sequencing the genomes of 1000 actinobacteria strains.</title>
        <authorList>
            <person name="Klenk H.-P."/>
        </authorList>
    </citation>
    <scope>NUCLEOTIDE SEQUENCE [LARGE SCALE GENOMIC DNA]</scope>
    <source>
        <strain evidence="13 14">DSM 105498</strain>
    </source>
</reference>
<evidence type="ECO:0000256" key="11">
    <source>
        <dbReference type="ARBA" id="ARBA00048179"/>
    </source>
</evidence>
<evidence type="ECO:0000313" key="14">
    <source>
        <dbReference type="Proteomes" id="UP000589626"/>
    </source>
</evidence>
<dbReference type="Pfam" id="PF09084">
    <property type="entry name" value="NMT1"/>
    <property type="match status" value="1"/>
</dbReference>
<comment type="pathway">
    <text evidence="2">Cofactor biosynthesis; thiamine diphosphate biosynthesis.</text>
</comment>
<evidence type="ECO:0000256" key="10">
    <source>
        <dbReference type="ARBA" id="ARBA00033171"/>
    </source>
</evidence>
<keyword evidence="14" id="KW-1185">Reference proteome</keyword>
<dbReference type="GO" id="GO:0016740">
    <property type="term" value="F:transferase activity"/>
    <property type="evidence" value="ECO:0007669"/>
    <property type="project" value="UniProtKB-KW"/>
</dbReference>
<keyword evidence="6" id="KW-0479">Metal-binding</keyword>
<evidence type="ECO:0000256" key="8">
    <source>
        <dbReference type="ARBA" id="ARBA00022977"/>
    </source>
</evidence>
<name>A0A7W4VV27_9ACTN</name>
<protein>
    <recommendedName>
        <fullName evidence="10">Thiamine pyrimidine synthase</fullName>
    </recommendedName>
</protein>
<dbReference type="EMBL" id="JACHWR010000001">
    <property type="protein sequence ID" value="MBB3042294.1"/>
    <property type="molecule type" value="Genomic_DNA"/>
</dbReference>
<dbReference type="InterPro" id="IPR027939">
    <property type="entry name" value="NMT1/THI5"/>
</dbReference>
<dbReference type="GO" id="GO:0046872">
    <property type="term" value="F:metal ion binding"/>
    <property type="evidence" value="ECO:0007669"/>
    <property type="project" value="UniProtKB-KW"/>
</dbReference>
<comment type="caution">
    <text evidence="13">The sequence shown here is derived from an EMBL/GenBank/DDBJ whole genome shotgun (WGS) entry which is preliminary data.</text>
</comment>
<keyword evidence="5" id="KW-0808">Transferase</keyword>
<evidence type="ECO:0000256" key="6">
    <source>
        <dbReference type="ARBA" id="ARBA00022723"/>
    </source>
</evidence>
<dbReference type="PANTHER" id="PTHR31528">
    <property type="entry name" value="4-AMINO-5-HYDROXYMETHYL-2-METHYLPYRIMIDINE PHOSPHATE SYNTHASE THI11-RELATED"/>
    <property type="match status" value="1"/>
</dbReference>
<evidence type="ECO:0000256" key="7">
    <source>
        <dbReference type="ARBA" id="ARBA00022898"/>
    </source>
</evidence>
<dbReference type="GO" id="GO:0009228">
    <property type="term" value="P:thiamine biosynthetic process"/>
    <property type="evidence" value="ECO:0007669"/>
    <property type="project" value="UniProtKB-KW"/>
</dbReference>
<evidence type="ECO:0000256" key="2">
    <source>
        <dbReference type="ARBA" id="ARBA00004948"/>
    </source>
</evidence>
<evidence type="ECO:0000256" key="1">
    <source>
        <dbReference type="ARBA" id="ARBA00003469"/>
    </source>
</evidence>
<comment type="function">
    <text evidence="1">Responsible for the formation of the pyrimidine heterocycle in the thiamine biosynthesis pathway. Catalyzes the formation of hydroxymethylpyrimidine phosphate (HMP-P) from histidine and pyridoxal phosphate (PLP). The protein uses PLP and the active site histidine to form HMP-P, generating an inactive enzyme. The enzyme can only undergo a single turnover, which suggests it is a suicide enzyme.</text>
</comment>
<dbReference type="InterPro" id="IPR015168">
    <property type="entry name" value="SsuA/THI5"/>
</dbReference>
<evidence type="ECO:0000256" key="9">
    <source>
        <dbReference type="ARBA" id="ARBA00023004"/>
    </source>
</evidence>
<comment type="catalytic activity">
    <reaction evidence="11">
        <text>N(6)-(pyridoxal phosphate)-L-lysyl-[4-amino-5-hydroxymethyl-2-methylpyrimidine phosphate synthase] + L-histidyl-[4-amino-5-hydroxymethyl-2-methylpyrimidine phosphate synthase] + 2 Fe(3+) + 4 H2O = L-lysyl-[4-amino-5-hydroxymethyl-2-methylpyrimidine phosphate synthase] + (2S)-2-amino-5-hydroxy-4-oxopentanoyl-[4-amino-5-hydroxymethyl-2-methylpyrimidine phosphate synthase] + 4-amino-2-methyl-5-(phosphooxymethyl)pyrimidine + 3-oxopropanoate + 2 Fe(2+) + 2 H(+)</text>
        <dbReference type="Rhea" id="RHEA:65756"/>
        <dbReference type="Rhea" id="RHEA-COMP:16892"/>
        <dbReference type="Rhea" id="RHEA-COMP:16893"/>
        <dbReference type="Rhea" id="RHEA-COMP:16894"/>
        <dbReference type="Rhea" id="RHEA-COMP:16895"/>
        <dbReference type="ChEBI" id="CHEBI:15377"/>
        <dbReference type="ChEBI" id="CHEBI:15378"/>
        <dbReference type="ChEBI" id="CHEBI:29033"/>
        <dbReference type="ChEBI" id="CHEBI:29034"/>
        <dbReference type="ChEBI" id="CHEBI:29969"/>
        <dbReference type="ChEBI" id="CHEBI:29979"/>
        <dbReference type="ChEBI" id="CHEBI:33190"/>
        <dbReference type="ChEBI" id="CHEBI:58354"/>
        <dbReference type="ChEBI" id="CHEBI:143915"/>
        <dbReference type="ChEBI" id="CHEBI:157692"/>
    </reaction>
    <physiologicalReaction direction="left-to-right" evidence="11">
        <dbReference type="Rhea" id="RHEA:65757"/>
    </physiologicalReaction>
</comment>
<keyword evidence="7" id="KW-0663">Pyridoxal phosphate</keyword>
<accession>A0A7W4VV27</accession>
<dbReference type="AlphaFoldDB" id="A0A7W4VV27"/>
<evidence type="ECO:0000313" key="13">
    <source>
        <dbReference type="EMBL" id="MBB3042294.1"/>
    </source>
</evidence>
<dbReference type="Gene3D" id="3.40.190.10">
    <property type="entry name" value="Periplasmic binding protein-like II"/>
    <property type="match status" value="2"/>
</dbReference>
<sequence length="354" mass="37333">MAEILFGHAGSTRPGPRRAAVAVLAAVLAAAGLAACGDRESTRAAAVDSSIEVQVAWLPNVQAAGEYVADAKGFYDDAGLDVHLTPGGPNANPVQLVAAGKADVGVTYAPSLMLARNEDIPVKAFGAAMQKAPLAYFSLADEGITSVADLAGKKVGIQVGGETLLESMLRNNGMTLDDVKTVTVGSDITPLLQGQVDAFAAWEINLEQLAPAEGTELNKLLLFENGTKFQSNYYIATDAALDGDISNLTAFLQASAEGWQYALDHPEEAVDILMEVNPALNRDLQLEQLTEYLPDYVASGGATTHGFGWMDEAMWKSTVADFQSFGIIKDDLAPQDMYTMDVLEAADLGAESSK</sequence>
<evidence type="ECO:0000256" key="4">
    <source>
        <dbReference type="ARBA" id="ARBA00011738"/>
    </source>
</evidence>